<evidence type="ECO:0000256" key="1">
    <source>
        <dbReference type="SAM" id="SignalP"/>
    </source>
</evidence>
<dbReference type="InterPro" id="IPR015943">
    <property type="entry name" value="WD40/YVTN_repeat-like_dom_sf"/>
</dbReference>
<keyword evidence="3" id="KW-1185">Reference proteome</keyword>
<comment type="caution">
    <text evidence="2">The sequence shown here is derived from an EMBL/GenBank/DDBJ whole genome shotgun (WGS) entry which is preliminary data.</text>
</comment>
<dbReference type="Proteomes" id="UP000659124">
    <property type="component" value="Unassembled WGS sequence"/>
</dbReference>
<protein>
    <recommendedName>
        <fullName evidence="4">Histidine kinase</fullName>
    </recommendedName>
</protein>
<sequence length="249" mass="28937">MCACRKPLSAILIVLLFVTRVCAAENASLPDSCYVQHFDNTNGLPQNSVKSIVKDASGFIWLATENGLTRFDGAHFTNYERSNTGITSNRFITFLTSPSGELWAYNSNEERLKLLDGKAVRDTLPHKYPRSFYQWYAKDNYQDTGRFYLAYRPEVMLSERACIRKLIYYLDKDSYYECTQYNVAFYEKGTLRYTVPFSSQNRWEFFLLGKRLYYLHKNLTVTLFSSTPQTLELGGEIMKEPRPGNNKKR</sequence>
<organism evidence="2 3">
    <name type="scientific">Chitinophaga qingshengii</name>
    <dbReference type="NCBI Taxonomy" id="1569794"/>
    <lineage>
        <taxon>Bacteria</taxon>
        <taxon>Pseudomonadati</taxon>
        <taxon>Bacteroidota</taxon>
        <taxon>Chitinophagia</taxon>
        <taxon>Chitinophagales</taxon>
        <taxon>Chitinophagaceae</taxon>
        <taxon>Chitinophaga</taxon>
    </lineage>
</organism>
<evidence type="ECO:0008006" key="4">
    <source>
        <dbReference type="Google" id="ProtNLM"/>
    </source>
</evidence>
<reference evidence="2 3" key="1">
    <citation type="submission" date="2020-09" db="EMBL/GenBank/DDBJ databases">
        <title>Genome sequences of type strains of Chitinophaga qingshengii and Chitinophaga varians.</title>
        <authorList>
            <person name="Kittiwongwattana C."/>
        </authorList>
    </citation>
    <scope>NUCLEOTIDE SEQUENCE [LARGE SCALE GENOMIC DNA]</scope>
    <source>
        <strain evidence="2 3">JCM 30026</strain>
    </source>
</reference>
<evidence type="ECO:0000313" key="3">
    <source>
        <dbReference type="Proteomes" id="UP000659124"/>
    </source>
</evidence>
<proteinExistence type="predicted"/>
<accession>A0ABR7TSB1</accession>
<evidence type="ECO:0000313" key="2">
    <source>
        <dbReference type="EMBL" id="MBC9932530.1"/>
    </source>
</evidence>
<dbReference type="Gene3D" id="2.130.10.10">
    <property type="entry name" value="YVTN repeat-like/Quinoprotein amine dehydrogenase"/>
    <property type="match status" value="1"/>
</dbReference>
<dbReference type="EMBL" id="JACVFC010000002">
    <property type="protein sequence ID" value="MBC9932530.1"/>
    <property type="molecule type" value="Genomic_DNA"/>
</dbReference>
<keyword evidence="1" id="KW-0732">Signal</keyword>
<gene>
    <name evidence="2" type="ORF">ICL07_19250</name>
</gene>
<dbReference type="InterPro" id="IPR011110">
    <property type="entry name" value="Reg_prop"/>
</dbReference>
<feature type="chain" id="PRO_5045132296" description="Histidine kinase" evidence="1">
    <location>
        <begin position="24"/>
        <end position="249"/>
    </location>
</feature>
<dbReference type="Pfam" id="PF07494">
    <property type="entry name" value="Reg_prop"/>
    <property type="match status" value="1"/>
</dbReference>
<feature type="signal peptide" evidence="1">
    <location>
        <begin position="1"/>
        <end position="23"/>
    </location>
</feature>
<name>A0ABR7TSB1_9BACT</name>